<dbReference type="PROSITE" id="PS50936">
    <property type="entry name" value="ENGC_GTPASE"/>
    <property type="match status" value="1"/>
</dbReference>
<protein>
    <recommendedName>
        <fullName evidence="3">Small ribosomal subunit biogenesis GTPase RsgA</fullName>
        <ecNumber evidence="3">3.6.1.-</ecNumber>
    </recommendedName>
</protein>
<feature type="binding site" evidence="3">
    <location>
        <position position="310"/>
    </location>
    <ligand>
        <name>Zn(2+)</name>
        <dbReference type="ChEBI" id="CHEBI:29105"/>
    </ligand>
</feature>
<dbReference type="InterPro" id="IPR010914">
    <property type="entry name" value="RsgA_GTPase_dom"/>
</dbReference>
<comment type="similarity">
    <text evidence="3">Belongs to the TRAFAC class YlqF/YawG GTPase family. RsgA subfamily.</text>
</comment>
<comment type="subunit">
    <text evidence="3">Monomer. Associates with 30S ribosomal subunit, binds 16S rRNA.</text>
</comment>
<dbReference type="EMBL" id="CP010536">
    <property type="protein sequence ID" value="AJG20375.1"/>
    <property type="molecule type" value="Genomic_DNA"/>
</dbReference>
<dbReference type="PANTHER" id="PTHR32120:SF11">
    <property type="entry name" value="SMALL RIBOSOMAL SUBUNIT BIOGENESIS GTPASE RSGA 1, MITOCHONDRIAL-RELATED"/>
    <property type="match status" value="1"/>
</dbReference>
<evidence type="ECO:0000256" key="4">
    <source>
        <dbReference type="SAM" id="MobiDB-lite"/>
    </source>
</evidence>
<dbReference type="STRING" id="68895.RR42_m3004"/>
<evidence type="ECO:0000256" key="1">
    <source>
        <dbReference type="ARBA" id="ARBA00022741"/>
    </source>
</evidence>
<accession>A0A0C4YBY0</accession>
<keyword evidence="3" id="KW-0963">Cytoplasm</keyword>
<feature type="binding site" evidence="3">
    <location>
        <begin position="140"/>
        <end position="143"/>
    </location>
    <ligand>
        <name>GTP</name>
        <dbReference type="ChEBI" id="CHEBI:37565"/>
    </ligand>
</feature>
<dbReference type="InterPro" id="IPR027417">
    <property type="entry name" value="P-loop_NTPase"/>
</dbReference>
<comment type="cofactor">
    <cofactor evidence="3">
        <name>Zn(2+)</name>
        <dbReference type="ChEBI" id="CHEBI:29105"/>
    </cofactor>
    <text evidence="3">Binds 1 zinc ion per subunit.</text>
</comment>
<dbReference type="GO" id="GO:0019843">
    <property type="term" value="F:rRNA binding"/>
    <property type="evidence" value="ECO:0007669"/>
    <property type="project" value="UniProtKB-KW"/>
</dbReference>
<feature type="binding site" evidence="3">
    <location>
        <begin position="194"/>
        <end position="202"/>
    </location>
    <ligand>
        <name>GTP</name>
        <dbReference type="ChEBI" id="CHEBI:37565"/>
    </ligand>
</feature>
<comment type="function">
    <text evidence="3">One of several proteins that assist in the late maturation steps of the functional core of the 30S ribosomal subunit. Helps release RbfA from mature subunits. May play a role in the assembly of ribosomal proteins into the subunit. Circularly permuted GTPase that catalyzes slow GTP hydrolysis, GTPase activity is stimulated by the 30S ribosomal subunit.</text>
</comment>
<gene>
    <name evidence="3" type="primary">rsgA</name>
    <name evidence="7" type="ORF">RR42_m3004</name>
</gene>
<keyword evidence="3" id="KW-0694">RNA-binding</keyword>
<feature type="region of interest" description="Disordered" evidence="4">
    <location>
        <begin position="1"/>
        <end position="21"/>
    </location>
</feature>
<keyword evidence="3" id="KW-0699">rRNA-binding</keyword>
<comment type="subcellular location">
    <subcellularLocation>
        <location evidence="3">Cytoplasm</location>
    </subcellularLocation>
</comment>
<feature type="binding site" evidence="3">
    <location>
        <position position="302"/>
    </location>
    <ligand>
        <name>Zn(2+)</name>
        <dbReference type="ChEBI" id="CHEBI:29105"/>
    </ligand>
</feature>
<evidence type="ECO:0000256" key="3">
    <source>
        <dbReference type="HAMAP-Rule" id="MF_01820"/>
    </source>
</evidence>
<dbReference type="AlphaFoldDB" id="A0A0C4YBY0"/>
<dbReference type="InterPro" id="IPR030378">
    <property type="entry name" value="G_CP_dom"/>
</dbReference>
<keyword evidence="1 3" id="KW-0547">Nucleotide-binding</keyword>
<sequence>MSRAASRGGPQRAPSPAKANANGAAAEEALIVAAHGRHYVIELDDGSRLHGFPRGKRSECAVGDRVTIERAASDQCVITGFKPRKNLLHRSDQFKSKLLAANIDQVVIVLATEPGFSEDLLGRALVSAEALGIRPLIILNKIDLTERLEEARGRLALYRGLGYETLFLSVHGSPDDTLAQLRPQLAHRASILIGQSGMGKSSLLNLLIPGVEAQTREISAKLDSGKHTTTFTRLYHLPASVDGEADGVDSADGADPQARQRGCLIDSPGFQEFGLHHLSEGMLERAFPEFRPRLTECRFYNCHHINEPGCGVLASMKAGEISGRRHQLYTQLLHESRQQKPW</sequence>
<feature type="binding site" evidence="3">
    <location>
        <position position="304"/>
    </location>
    <ligand>
        <name>Zn(2+)</name>
        <dbReference type="ChEBI" id="CHEBI:29105"/>
    </ligand>
</feature>
<reference evidence="7 8" key="1">
    <citation type="journal article" date="2015" name="Genome Announc.">
        <title>Complete Genome Sequence of Cupriavidus basilensis 4G11, Isolated from the Oak Ridge Field Research Center Site.</title>
        <authorList>
            <person name="Ray J."/>
            <person name="Waters R.J."/>
            <person name="Skerker J.M."/>
            <person name="Kuehl J.V."/>
            <person name="Price M.N."/>
            <person name="Huang J."/>
            <person name="Chakraborty R."/>
            <person name="Arkin A.P."/>
            <person name="Deutschbauer A."/>
        </authorList>
    </citation>
    <scope>NUCLEOTIDE SEQUENCE [LARGE SCALE GENOMIC DNA]</scope>
    <source>
        <strain evidence="7">4G11</strain>
    </source>
</reference>
<keyword evidence="8" id="KW-1185">Reference proteome</keyword>
<dbReference type="GO" id="GO:0003924">
    <property type="term" value="F:GTPase activity"/>
    <property type="evidence" value="ECO:0007669"/>
    <property type="project" value="UniProtKB-UniRule"/>
</dbReference>
<feature type="domain" description="EngC GTPase" evidence="5">
    <location>
        <begin position="101"/>
        <end position="271"/>
    </location>
</feature>
<dbReference type="EC" id="3.6.1.-" evidence="3"/>
<keyword evidence="3" id="KW-0690">Ribosome biogenesis</keyword>
<dbReference type="InterPro" id="IPR004881">
    <property type="entry name" value="Ribosome_biogen_GTPase_RsgA"/>
</dbReference>
<feature type="binding site" evidence="3">
    <location>
        <position position="297"/>
    </location>
    <ligand>
        <name>Zn(2+)</name>
        <dbReference type="ChEBI" id="CHEBI:29105"/>
    </ligand>
</feature>
<dbReference type="Pfam" id="PF03193">
    <property type="entry name" value="RsgA_GTPase"/>
    <property type="match status" value="1"/>
</dbReference>
<dbReference type="GO" id="GO:0046872">
    <property type="term" value="F:metal ion binding"/>
    <property type="evidence" value="ECO:0007669"/>
    <property type="project" value="UniProtKB-KW"/>
</dbReference>
<evidence type="ECO:0000313" key="8">
    <source>
        <dbReference type="Proteomes" id="UP000031843"/>
    </source>
</evidence>
<dbReference type="CDD" id="cd01854">
    <property type="entry name" value="YjeQ_EngC"/>
    <property type="match status" value="1"/>
</dbReference>
<dbReference type="Gene3D" id="3.40.50.300">
    <property type="entry name" value="P-loop containing nucleotide triphosphate hydrolases"/>
    <property type="match status" value="1"/>
</dbReference>
<evidence type="ECO:0000259" key="5">
    <source>
        <dbReference type="PROSITE" id="PS50936"/>
    </source>
</evidence>
<evidence type="ECO:0000313" key="7">
    <source>
        <dbReference type="EMBL" id="AJG20375.1"/>
    </source>
</evidence>
<dbReference type="GO" id="GO:0042274">
    <property type="term" value="P:ribosomal small subunit biogenesis"/>
    <property type="evidence" value="ECO:0007669"/>
    <property type="project" value="UniProtKB-UniRule"/>
</dbReference>
<dbReference type="PANTHER" id="PTHR32120">
    <property type="entry name" value="SMALL RIBOSOMAL SUBUNIT BIOGENESIS GTPASE RSGA"/>
    <property type="match status" value="1"/>
</dbReference>
<name>A0A0C4YBY0_9BURK</name>
<dbReference type="GO" id="GO:0005525">
    <property type="term" value="F:GTP binding"/>
    <property type="evidence" value="ECO:0007669"/>
    <property type="project" value="UniProtKB-UniRule"/>
</dbReference>
<keyword evidence="3" id="KW-0862">Zinc</keyword>
<evidence type="ECO:0000256" key="2">
    <source>
        <dbReference type="ARBA" id="ARBA00023134"/>
    </source>
</evidence>
<proteinExistence type="inferred from homology"/>
<keyword evidence="3" id="KW-0378">Hydrolase</keyword>
<evidence type="ECO:0000259" key="6">
    <source>
        <dbReference type="PROSITE" id="PS51721"/>
    </source>
</evidence>
<dbReference type="GO" id="GO:0005737">
    <property type="term" value="C:cytoplasm"/>
    <property type="evidence" value="ECO:0007669"/>
    <property type="project" value="UniProtKB-SubCell"/>
</dbReference>
<keyword evidence="2 3" id="KW-0342">GTP-binding</keyword>
<dbReference type="PROSITE" id="PS51721">
    <property type="entry name" value="G_CP"/>
    <property type="match status" value="1"/>
</dbReference>
<organism evidence="7 8">
    <name type="scientific">Cupriavidus basilensis</name>
    <dbReference type="NCBI Taxonomy" id="68895"/>
    <lineage>
        <taxon>Bacteria</taxon>
        <taxon>Pseudomonadati</taxon>
        <taxon>Pseudomonadota</taxon>
        <taxon>Betaproteobacteria</taxon>
        <taxon>Burkholderiales</taxon>
        <taxon>Burkholderiaceae</taxon>
        <taxon>Cupriavidus</taxon>
    </lineage>
</organism>
<keyword evidence="3" id="KW-0479">Metal-binding</keyword>
<dbReference type="SUPFAM" id="SSF52540">
    <property type="entry name" value="P-loop containing nucleoside triphosphate hydrolases"/>
    <property type="match status" value="1"/>
</dbReference>
<dbReference type="RefSeq" id="WP_043348197.1">
    <property type="nucleotide sequence ID" value="NZ_CP010536.1"/>
</dbReference>
<feature type="domain" description="CP-type G" evidence="6">
    <location>
        <begin position="91"/>
        <end position="273"/>
    </location>
</feature>
<dbReference type="HAMAP" id="MF_01820">
    <property type="entry name" value="GTPase_RsgA"/>
    <property type="match status" value="1"/>
</dbReference>
<dbReference type="Gene3D" id="1.10.40.50">
    <property type="entry name" value="Probable gtpase engc, domain 3"/>
    <property type="match status" value="1"/>
</dbReference>
<dbReference type="NCBIfam" id="TIGR00157">
    <property type="entry name" value="ribosome small subunit-dependent GTPase A"/>
    <property type="match status" value="1"/>
</dbReference>
<dbReference type="OrthoDB" id="9809485at2"/>
<dbReference type="Proteomes" id="UP000031843">
    <property type="component" value="Chromosome main"/>
</dbReference>
<dbReference type="KEGG" id="cbw:RR42_m3004"/>